<comment type="similarity">
    <text evidence="1">Belongs to the UPF0751 family.</text>
</comment>
<dbReference type="STRING" id="1121325.SAMN04515677_101600"/>
<dbReference type="Proteomes" id="UP000199068">
    <property type="component" value="Unassembled WGS sequence"/>
</dbReference>
<dbReference type="EMBL" id="FNGW01000001">
    <property type="protein sequence ID" value="SDL35209.1"/>
    <property type="molecule type" value="Genomic_DNA"/>
</dbReference>
<dbReference type="AlphaFoldDB" id="A0A1G9JC91"/>
<accession>A0A1G9JC91</accession>
<dbReference type="RefSeq" id="WP_092722695.1">
    <property type="nucleotide sequence ID" value="NZ_FNGW01000001.1"/>
</dbReference>
<name>A0A1G9JC91_9FIRM</name>
<evidence type="ECO:0008006" key="4">
    <source>
        <dbReference type="Google" id="ProtNLM"/>
    </source>
</evidence>
<evidence type="ECO:0000313" key="3">
    <source>
        <dbReference type="Proteomes" id="UP000199068"/>
    </source>
</evidence>
<keyword evidence="3" id="KW-1185">Reference proteome</keyword>
<proteinExistence type="inferred from homology"/>
<gene>
    <name evidence="2" type="ORF">SAMN04515677_101600</name>
</gene>
<evidence type="ECO:0000256" key="1">
    <source>
        <dbReference type="ARBA" id="ARBA00007189"/>
    </source>
</evidence>
<organism evidence="2 3">
    <name type="scientific">Romboutsia lituseburensis DSM 797</name>
    <dbReference type="NCBI Taxonomy" id="1121325"/>
    <lineage>
        <taxon>Bacteria</taxon>
        <taxon>Bacillati</taxon>
        <taxon>Bacillota</taxon>
        <taxon>Clostridia</taxon>
        <taxon>Peptostreptococcales</taxon>
        <taxon>Peptostreptococcaceae</taxon>
        <taxon>Romboutsia</taxon>
    </lineage>
</organism>
<dbReference type="InterPro" id="IPR016772">
    <property type="entry name" value="UCP020408"/>
</dbReference>
<protein>
    <recommendedName>
        <fullName evidence="4">DUF2325 domain-containing protein</fullName>
    </recommendedName>
</protein>
<dbReference type="Pfam" id="PF10087">
    <property type="entry name" value="DUF2325"/>
    <property type="match status" value="1"/>
</dbReference>
<evidence type="ECO:0000313" key="2">
    <source>
        <dbReference type="EMBL" id="SDL35209.1"/>
    </source>
</evidence>
<reference evidence="2 3" key="1">
    <citation type="submission" date="2016-10" db="EMBL/GenBank/DDBJ databases">
        <authorList>
            <person name="de Groot N.N."/>
        </authorList>
    </citation>
    <scope>NUCLEOTIDE SEQUENCE [LARGE SCALE GENOMIC DNA]</scope>
    <source>
        <strain evidence="2 3">DSM 797</strain>
    </source>
</reference>
<sequence>MSILILGGHEGMEREYKLMSKEKGYRSKIYTTMPSKLKKRIGNPDAIVLLMSTISHNMVETALKDAKRKNIPIIKVQNSSKQAFIDCLEQIDTCNKNCKNCKYKNNIQ</sequence>